<dbReference type="CDD" id="cd00248">
    <property type="entry name" value="Mth938-like"/>
    <property type="match status" value="1"/>
</dbReference>
<keyword evidence="2" id="KW-1185">Reference proteome</keyword>
<evidence type="ECO:0000313" key="1">
    <source>
        <dbReference type="EMBL" id="SDK86233.1"/>
    </source>
</evidence>
<dbReference type="SUPFAM" id="SSF64076">
    <property type="entry name" value="MTH938-like"/>
    <property type="match status" value="1"/>
</dbReference>
<dbReference type="AlphaFoldDB" id="A0A1G9FDF9"/>
<dbReference type="RefSeq" id="WP_092500728.1">
    <property type="nucleotide sequence ID" value="NZ_FNFV01000005.1"/>
</dbReference>
<dbReference type="InterPro" id="IPR007523">
    <property type="entry name" value="NDUFAF3/AAMDC"/>
</dbReference>
<protein>
    <submittedName>
        <fullName evidence="1">Uncharacterized conserved protein, contains Mth938-like domain</fullName>
    </submittedName>
</protein>
<sequence length="116" mass="12175">MRMTEIDYDAQPPVDSYGPGFFRVAGRVHEGGVLVLPEGLEPWQGYDAAPILAAADALDLVLVGTGAELQLLPAAFREAIEAAGIGLEQMATPAACRTYNVVLAEGRRVALAALPV</sequence>
<proteinExistence type="predicted"/>
<accession>A0A1G9FDF9</accession>
<dbReference type="PANTHER" id="PTHR21192">
    <property type="entry name" value="NUCLEAR PROTEIN E3-3"/>
    <property type="match status" value="1"/>
</dbReference>
<organism evidence="1 2">
    <name type="scientific">Meinhardsimonia xiamenensis</name>
    <dbReference type="NCBI Taxonomy" id="990712"/>
    <lineage>
        <taxon>Bacteria</taxon>
        <taxon>Pseudomonadati</taxon>
        <taxon>Pseudomonadota</taxon>
        <taxon>Alphaproteobacteria</taxon>
        <taxon>Rhodobacterales</taxon>
        <taxon>Paracoccaceae</taxon>
        <taxon>Meinhardsimonia</taxon>
    </lineage>
</organism>
<name>A0A1G9FDF9_9RHOB</name>
<gene>
    <name evidence="1" type="ORF">SAMN05216257_105135</name>
</gene>
<evidence type="ECO:0000313" key="2">
    <source>
        <dbReference type="Proteomes" id="UP000199328"/>
    </source>
</evidence>
<dbReference type="PANTHER" id="PTHR21192:SF2">
    <property type="entry name" value="NADH DEHYDROGENASE [UBIQUINONE] 1 ALPHA SUBCOMPLEX ASSEMBLY FACTOR 3"/>
    <property type="match status" value="1"/>
</dbReference>
<dbReference type="STRING" id="990712.SAMN05216257_105135"/>
<dbReference type="Gene3D" id="3.40.1230.10">
    <property type="entry name" value="MTH938-like"/>
    <property type="match status" value="1"/>
</dbReference>
<dbReference type="Pfam" id="PF04430">
    <property type="entry name" value="DUF498"/>
    <property type="match status" value="1"/>
</dbReference>
<dbReference type="OrthoDB" id="7351393at2"/>
<dbReference type="InterPro" id="IPR036748">
    <property type="entry name" value="MTH938-like_sf"/>
</dbReference>
<dbReference type="Proteomes" id="UP000199328">
    <property type="component" value="Unassembled WGS sequence"/>
</dbReference>
<reference evidence="2" key="1">
    <citation type="submission" date="2016-10" db="EMBL/GenBank/DDBJ databases">
        <authorList>
            <person name="Varghese N."/>
            <person name="Submissions S."/>
        </authorList>
    </citation>
    <scope>NUCLEOTIDE SEQUENCE [LARGE SCALE GENOMIC DNA]</scope>
    <source>
        <strain evidence="2">CGMCC 1.10789</strain>
    </source>
</reference>
<dbReference type="EMBL" id="FNFV01000005">
    <property type="protein sequence ID" value="SDK86233.1"/>
    <property type="molecule type" value="Genomic_DNA"/>
</dbReference>